<comment type="caution">
    <text evidence="2">The sequence shown here is derived from an EMBL/GenBank/DDBJ whole genome shotgun (WGS) entry which is preliminary data.</text>
</comment>
<evidence type="ECO:0008006" key="4">
    <source>
        <dbReference type="Google" id="ProtNLM"/>
    </source>
</evidence>
<accession>A0ABT6M2G6</accession>
<dbReference type="Proteomes" id="UP001160499">
    <property type="component" value="Unassembled WGS sequence"/>
</dbReference>
<dbReference type="Gene3D" id="3.30.565.10">
    <property type="entry name" value="Histidine kinase-like ATPase, C-terminal domain"/>
    <property type="match status" value="1"/>
</dbReference>
<sequence>MNPSEHRTSTPADAAGAPPDVGTVTLLPSVGNAAAEVVITPLPLRREEDPAFEWDTSLRASVAANAVARMQARTWLTIGRWPGDIDIAAAVAGQLVDNAVRHAEPFDDGNILFRLIVTAGTHELLVEVDDASHEFPGFATAAHPFREPTGLWWVARHGGRLSWDVKRDTGGAVVGKTVQVILAT</sequence>
<reference evidence="2 3" key="1">
    <citation type="submission" date="2023-04" db="EMBL/GenBank/DDBJ databases">
        <title>Forest soil microbial communities from Buena Vista Peninsula, Colon Province, Panama.</title>
        <authorList>
            <person name="Bouskill N."/>
        </authorList>
    </citation>
    <scope>NUCLEOTIDE SEQUENCE [LARGE SCALE GENOMIC DNA]</scope>
    <source>
        <strain evidence="2 3">GGS1</strain>
    </source>
</reference>
<gene>
    <name evidence="2" type="ORF">M2283_010080</name>
</gene>
<proteinExistence type="predicted"/>
<name>A0ABT6M2G6_9ACTN</name>
<keyword evidence="3" id="KW-1185">Reference proteome</keyword>
<organism evidence="2 3">
    <name type="scientific">Streptomyces pseudovenezuelae</name>
    <dbReference type="NCBI Taxonomy" id="67350"/>
    <lineage>
        <taxon>Bacteria</taxon>
        <taxon>Bacillati</taxon>
        <taxon>Actinomycetota</taxon>
        <taxon>Actinomycetes</taxon>
        <taxon>Kitasatosporales</taxon>
        <taxon>Streptomycetaceae</taxon>
        <taxon>Streptomyces</taxon>
        <taxon>Streptomyces aurantiacus group</taxon>
    </lineage>
</organism>
<dbReference type="InterPro" id="IPR036890">
    <property type="entry name" value="HATPase_C_sf"/>
</dbReference>
<evidence type="ECO:0000313" key="3">
    <source>
        <dbReference type="Proteomes" id="UP001160499"/>
    </source>
</evidence>
<dbReference type="EMBL" id="JARXVH010000042">
    <property type="protein sequence ID" value="MDH6222728.1"/>
    <property type="molecule type" value="Genomic_DNA"/>
</dbReference>
<feature type="region of interest" description="Disordered" evidence="1">
    <location>
        <begin position="1"/>
        <end position="21"/>
    </location>
</feature>
<evidence type="ECO:0000256" key="1">
    <source>
        <dbReference type="SAM" id="MobiDB-lite"/>
    </source>
</evidence>
<evidence type="ECO:0000313" key="2">
    <source>
        <dbReference type="EMBL" id="MDH6222728.1"/>
    </source>
</evidence>
<protein>
    <recommendedName>
        <fullName evidence="4">Histidine kinase/HSP90-like ATPase domain-containing protein</fullName>
    </recommendedName>
</protein>
<dbReference type="SUPFAM" id="SSF55874">
    <property type="entry name" value="ATPase domain of HSP90 chaperone/DNA topoisomerase II/histidine kinase"/>
    <property type="match status" value="1"/>
</dbReference>
<feature type="compositionally biased region" description="Low complexity" evidence="1">
    <location>
        <begin position="11"/>
        <end position="20"/>
    </location>
</feature>